<dbReference type="WBParaSite" id="SVE_0085500.1">
    <property type="protein sequence ID" value="SVE_0085500.1"/>
    <property type="gene ID" value="SVE_0085500"/>
</dbReference>
<dbReference type="SMART" id="SM00209">
    <property type="entry name" value="TSP1"/>
    <property type="match status" value="3"/>
</dbReference>
<dbReference type="InterPro" id="IPR036383">
    <property type="entry name" value="TSP1_rpt_sf"/>
</dbReference>
<reference evidence="2" key="1">
    <citation type="submission" date="2014-07" db="EMBL/GenBank/DDBJ databases">
        <authorList>
            <person name="Martin A.A"/>
            <person name="De Silva N."/>
        </authorList>
    </citation>
    <scope>NUCLEOTIDE SEQUENCE</scope>
</reference>
<dbReference type="InterPro" id="IPR000884">
    <property type="entry name" value="TSP1_rpt"/>
</dbReference>
<dbReference type="PROSITE" id="PS50092">
    <property type="entry name" value="TSP1"/>
    <property type="match status" value="1"/>
</dbReference>
<evidence type="ECO:0000259" key="1">
    <source>
        <dbReference type="PROSITE" id="PS50948"/>
    </source>
</evidence>
<dbReference type="AlphaFoldDB" id="A0A0K0EWF5"/>
<feature type="domain" description="Apple" evidence="1">
    <location>
        <begin position="64"/>
        <end position="143"/>
    </location>
</feature>
<keyword evidence="2" id="KW-1185">Reference proteome</keyword>
<dbReference type="SUPFAM" id="SSF82895">
    <property type="entry name" value="TSP-1 type 1 repeat"/>
    <property type="match status" value="1"/>
</dbReference>
<dbReference type="InterPro" id="IPR003609">
    <property type="entry name" value="Pan_app"/>
</dbReference>
<organism evidence="2 3">
    <name type="scientific">Strongyloides venezuelensis</name>
    <name type="common">Threadworm</name>
    <dbReference type="NCBI Taxonomy" id="75913"/>
    <lineage>
        <taxon>Eukaryota</taxon>
        <taxon>Metazoa</taxon>
        <taxon>Ecdysozoa</taxon>
        <taxon>Nematoda</taxon>
        <taxon>Chromadorea</taxon>
        <taxon>Rhabditida</taxon>
        <taxon>Tylenchina</taxon>
        <taxon>Panagrolaimomorpha</taxon>
        <taxon>Strongyloidoidea</taxon>
        <taxon>Strongyloididae</taxon>
        <taxon>Strongyloides</taxon>
    </lineage>
</organism>
<dbReference type="SUPFAM" id="SSF57414">
    <property type="entry name" value="Hairpin loop containing domain-like"/>
    <property type="match status" value="1"/>
</dbReference>
<dbReference type="Gene3D" id="2.20.100.10">
    <property type="entry name" value="Thrombospondin type-1 (TSP1) repeat"/>
    <property type="match status" value="1"/>
</dbReference>
<sequence length="646" mass="71374">MILHLIFNKLSLFSIVVKGYYIVDNISCSLFNNHNHCYNILLDMYIKIVFLILVTISLQTTLSCPYYPILYGVNTQQPLGYTAKEFIRDSSDCREACLTETNFNCTAFLWPGYSGHCYLFDKVNLSLQIFKDSGAYILYVESCSDVIPSIGYCEFTVNQTGVSYATDVGPESPGATTEESCFQFCINQYNGFNYEAFIVNPTGVSTCNLYQDIPQNMSTGPNNLWTKNCRPPPKNCEYTDWSEWGSCSATCDGIQIKTRDVKQQGDADGVPCLDSEKSLTQNCSVSCDSICTYGNWSTWNTCDANCTQTSERELLTGILEDCDTEEEPLMKIQNCTGGDCPPPPTTVVVTTETTTLVKTTVKTTTTSVKPTTTSVKTTTTSVKTTTMPPTTLSPTSTLPPCIYGNWTEWYECDENCTHSRERPLLSGLEDYCVTVNETLVEIEECSGGLCPPEVTTIDPSIITEEGCRIDNIDSNSRPSAKFRAVGKQASCAARCKSETKFPCQAYITAGPGTSCLLFGNVTKPVMQVSNSVYYMQDINCVAGKTPDTAICIWEKTSKKVNGTGGPSPVGGETAFRYYTMDENHCEELCNMNHPMFRPQPCSAWVYDGAPGFMKYLPNCYLYPPLTESDIGSFESGSGDLYIKKCP</sequence>
<accession>A0A0K0EWF5</accession>
<dbReference type="Proteomes" id="UP000035680">
    <property type="component" value="Unassembled WGS sequence"/>
</dbReference>
<reference evidence="3" key="2">
    <citation type="submission" date="2015-08" db="UniProtKB">
        <authorList>
            <consortium name="WormBaseParasite"/>
        </authorList>
    </citation>
    <scope>IDENTIFICATION</scope>
</reference>
<dbReference type="Pfam" id="PF00090">
    <property type="entry name" value="TSP_1"/>
    <property type="match status" value="1"/>
</dbReference>
<protein>
    <submittedName>
        <fullName evidence="3">Apple domain-containing protein</fullName>
    </submittedName>
</protein>
<dbReference type="PANTHER" id="PTHR11311:SF15">
    <property type="entry name" value="SPONDIN-2"/>
    <property type="match status" value="1"/>
</dbReference>
<dbReference type="STRING" id="75913.A0A0K0EWF5"/>
<name>A0A0K0EWF5_STRVS</name>
<proteinExistence type="predicted"/>
<evidence type="ECO:0000313" key="3">
    <source>
        <dbReference type="WBParaSite" id="SVE_0085500.1"/>
    </source>
</evidence>
<evidence type="ECO:0000313" key="2">
    <source>
        <dbReference type="Proteomes" id="UP000035680"/>
    </source>
</evidence>
<dbReference type="PANTHER" id="PTHR11311">
    <property type="entry name" value="SPONDIN"/>
    <property type="match status" value="1"/>
</dbReference>
<dbReference type="PROSITE" id="PS50948">
    <property type="entry name" value="PAN"/>
    <property type="match status" value="1"/>
</dbReference>
<dbReference type="InterPro" id="IPR051418">
    <property type="entry name" value="Spondin/Thrombospondin_T1"/>
</dbReference>